<proteinExistence type="predicted"/>
<dbReference type="GO" id="GO:0045944">
    <property type="term" value="P:positive regulation of transcription by RNA polymerase II"/>
    <property type="evidence" value="ECO:0007669"/>
    <property type="project" value="UniProtKB-ARBA"/>
</dbReference>
<feature type="compositionally biased region" description="Basic and acidic residues" evidence="6">
    <location>
        <begin position="169"/>
        <end position="186"/>
    </location>
</feature>
<dbReference type="PRINTS" id="PR00404">
    <property type="entry name" value="MADSDOMAIN"/>
</dbReference>
<feature type="compositionally biased region" description="Basic residues" evidence="6">
    <location>
        <begin position="141"/>
        <end position="167"/>
    </location>
</feature>
<organism evidence="8 9">
    <name type="scientific">Xylaria multiplex</name>
    <dbReference type="NCBI Taxonomy" id="323545"/>
    <lineage>
        <taxon>Eukaryota</taxon>
        <taxon>Fungi</taxon>
        <taxon>Dikarya</taxon>
        <taxon>Ascomycota</taxon>
        <taxon>Pezizomycotina</taxon>
        <taxon>Sordariomycetes</taxon>
        <taxon>Xylariomycetidae</taxon>
        <taxon>Xylariales</taxon>
        <taxon>Xylariaceae</taxon>
        <taxon>Xylaria</taxon>
    </lineage>
</organism>
<dbReference type="EMBL" id="WUBL01000067">
    <property type="protein sequence ID" value="KAF2967446.1"/>
    <property type="molecule type" value="Genomic_DNA"/>
</dbReference>
<name>A0A7C8IMH3_9PEZI</name>
<feature type="compositionally biased region" description="Polar residues" evidence="6">
    <location>
        <begin position="235"/>
        <end position="245"/>
    </location>
</feature>
<evidence type="ECO:0000313" key="9">
    <source>
        <dbReference type="Proteomes" id="UP000481858"/>
    </source>
</evidence>
<accession>A0A7C8IMH3</accession>
<dbReference type="Pfam" id="PF00319">
    <property type="entry name" value="SRF-TF"/>
    <property type="match status" value="1"/>
</dbReference>
<dbReference type="SUPFAM" id="SSF55455">
    <property type="entry name" value="SRF-like"/>
    <property type="match status" value="1"/>
</dbReference>
<sequence>MGRGRIGIKTIKDDKGRSFTFLKRKCDLFTKAHELSMLCSVDVAVIIFDGNKKLYEYSSANMRDLITRYTYHSGPNEHKGPGDFNGSDNDEDKDMEGTPPHSHEGSAEPQMIPPHIQSRPAFPHLQHHTPSASPPINGRPFVRRGHTPQTRSGHRIPLRNHRSHANRSQHLDSFHTDAQSKEEGSDRAQSADVGAVSRLKASNSPLVPQRSNTGARVPEARGSISAVPEGGFTPPSCSNSLNVDSASRPRLRVRISDEASDAGSDAGETATIVSAGATGPPNPFARPPPQTHGTTGAVSCSGGELDQLSPKGIPTIAGAMESFAEQSETSSGELGEIKDPIDKPHTLGKPQNFVNTTDKLGHDTSFESLAPLVKEKLYSTSKCSMDHAVDVLQAANAHNLSAEYSPHATQTTVCSNSIEFIIETHLTLLNHIKRNFSNERFEVSTLVTITGSAFYAYATTCLNYLKSTWPDTGEILLPILQEATQEVLHRPDSTAKISKEHDQLWALSIELRGDGSLKLRAKGSKTFTVDITQQLCWLTATFSTPPPNEENICYCTPKIELIGDSSPAQPIFKLGACFTELHASERNSCWLPLFSNAVIAHGFPIPERADGMGLEMSVELMAGIIGARHAATFDGGVVIKGFSSMFVPVMRTRDGIQWHYVANNDPDMQLSYEEGVNKCPNRLLDLDFASLTAARCFIGWNSGSLVEVRVGDETNNFDDIKFSNAAEVKAALQIPGGSLGFQQFGLAQIDVTFGKRDGKCHFQRSSSYRRIVNAAEKMLVALFDTGKRRSYLVPASGLLLHILRHRLSSGLGGIPASKVEILSASSFTEQLLINAKVRLTSEGDEILFVDDVVSEIWSVLELLQAQSISAEKNSKVEIHATWQERLLGYEYMAVVKDWSPMPLKELEIHKTCGGWPRLIRDVNALVLLANGFGDWIQPIGDQTGLWWKTFPRGKDYMAVPANILFDLYALAGYNNSNKRLTATNLILHGPGTSLFQPCHTHKGQQCSCNRLHQVVSISSFGHICVPELLERNGAVIIGKSSCLLNRLSYRRPHVRSIVTEGIVRPVGS</sequence>
<dbReference type="InterPro" id="IPR050142">
    <property type="entry name" value="MADS-box/MEF2_TF"/>
</dbReference>
<dbReference type="InterPro" id="IPR036879">
    <property type="entry name" value="TF_MADSbox_sf"/>
</dbReference>
<dbReference type="SMART" id="SM00432">
    <property type="entry name" value="MADS"/>
    <property type="match status" value="1"/>
</dbReference>
<feature type="region of interest" description="Disordered" evidence="6">
    <location>
        <begin position="72"/>
        <end position="218"/>
    </location>
</feature>
<dbReference type="InParanoid" id="A0A7C8IMH3"/>
<protein>
    <recommendedName>
        <fullName evidence="7">MADS-box domain-containing protein</fullName>
    </recommendedName>
</protein>
<evidence type="ECO:0000313" key="8">
    <source>
        <dbReference type="EMBL" id="KAF2967446.1"/>
    </source>
</evidence>
<keyword evidence="5" id="KW-0539">Nucleus</keyword>
<keyword evidence="3" id="KW-0238">DNA-binding</keyword>
<evidence type="ECO:0000256" key="4">
    <source>
        <dbReference type="ARBA" id="ARBA00023163"/>
    </source>
</evidence>
<dbReference type="PANTHER" id="PTHR48019">
    <property type="entry name" value="SERUM RESPONSE FACTOR HOMOLOG"/>
    <property type="match status" value="1"/>
</dbReference>
<dbReference type="InterPro" id="IPR002100">
    <property type="entry name" value="TF_MADSbox"/>
</dbReference>
<dbReference type="Proteomes" id="UP000481858">
    <property type="component" value="Unassembled WGS sequence"/>
</dbReference>
<dbReference type="GO" id="GO:0005634">
    <property type="term" value="C:nucleus"/>
    <property type="evidence" value="ECO:0007669"/>
    <property type="project" value="UniProtKB-SubCell"/>
</dbReference>
<keyword evidence="4" id="KW-0804">Transcription</keyword>
<dbReference type="GO" id="GO:0046983">
    <property type="term" value="F:protein dimerization activity"/>
    <property type="evidence" value="ECO:0007669"/>
    <property type="project" value="InterPro"/>
</dbReference>
<dbReference type="AlphaFoldDB" id="A0A7C8IMH3"/>
<gene>
    <name evidence="8" type="ORF">GQX73_g6089</name>
</gene>
<dbReference type="PROSITE" id="PS50066">
    <property type="entry name" value="MADS_BOX_2"/>
    <property type="match status" value="1"/>
</dbReference>
<keyword evidence="9" id="KW-1185">Reference proteome</keyword>
<comment type="caution">
    <text evidence="8">The sequence shown here is derived from an EMBL/GenBank/DDBJ whole genome shotgun (WGS) entry which is preliminary data.</text>
</comment>
<evidence type="ECO:0000256" key="5">
    <source>
        <dbReference type="ARBA" id="ARBA00023242"/>
    </source>
</evidence>
<evidence type="ECO:0000256" key="6">
    <source>
        <dbReference type="SAM" id="MobiDB-lite"/>
    </source>
</evidence>
<reference evidence="8 9" key="1">
    <citation type="submission" date="2019-12" db="EMBL/GenBank/DDBJ databases">
        <title>Draft genome sequence of the ascomycete Xylaria multiplex DSM 110363.</title>
        <authorList>
            <person name="Buettner E."/>
            <person name="Kellner H."/>
        </authorList>
    </citation>
    <scope>NUCLEOTIDE SEQUENCE [LARGE SCALE GENOMIC DNA]</scope>
    <source>
        <strain evidence="8 9">DSM 110363</strain>
    </source>
</reference>
<dbReference type="OrthoDB" id="1577640at2759"/>
<keyword evidence="2" id="KW-0805">Transcription regulation</keyword>
<dbReference type="GO" id="GO:0003677">
    <property type="term" value="F:DNA binding"/>
    <property type="evidence" value="ECO:0007669"/>
    <property type="project" value="UniProtKB-KW"/>
</dbReference>
<dbReference type="Gene3D" id="3.40.1810.10">
    <property type="entry name" value="Transcription factor, MADS-box"/>
    <property type="match status" value="1"/>
</dbReference>
<evidence type="ECO:0000259" key="7">
    <source>
        <dbReference type="PROSITE" id="PS50066"/>
    </source>
</evidence>
<feature type="compositionally biased region" description="Polar residues" evidence="6">
    <location>
        <begin position="200"/>
        <end position="214"/>
    </location>
</feature>
<evidence type="ECO:0000256" key="3">
    <source>
        <dbReference type="ARBA" id="ARBA00023125"/>
    </source>
</evidence>
<feature type="region of interest" description="Disordered" evidence="6">
    <location>
        <begin position="226"/>
        <end position="245"/>
    </location>
</feature>
<evidence type="ECO:0000256" key="2">
    <source>
        <dbReference type="ARBA" id="ARBA00023015"/>
    </source>
</evidence>
<feature type="domain" description="MADS-box" evidence="7">
    <location>
        <begin position="1"/>
        <end position="61"/>
    </location>
</feature>
<comment type="subcellular location">
    <subcellularLocation>
        <location evidence="1">Nucleus</location>
    </subcellularLocation>
</comment>
<evidence type="ECO:0000256" key="1">
    <source>
        <dbReference type="ARBA" id="ARBA00004123"/>
    </source>
</evidence>